<sequence length="430" mass="47995">MTQELIHNYEYIAAYLRDLIDLNLLYDIFEADDINEIMKYAKVTPDDFTSILNQSTYAPATETVFEPHNTSVSISNLHEIILTLKSINNYIPQRLLDIIISKLNETASEISESALKISNLEDTISNLQMEIDTIKIEKLNCEKEILLLKSQISEEIKDKEIILKIANLKNCDDFDSIYKFLEELSDSGNQKMISIAYKERICEKKDKYGTNALHIASENGNLKLVKSLIDVGCDCNVKSDYGYTPLHYASKNGKYEVVEILISAGANVNAKNSSGYTPLHCSSDKGYFDIVKSLISAGADKEAKDTSYENSLIKASINGHLEIVKYLITVGANVNEPDSDDYTPLMYASIYGHLEIAKQLVIAGANIEAMDNNYYRTAIIFAAGNGHLEIVKYLVSVGADYNARGQKGTAYRVSQGEVGHYLRSIGASWY</sequence>
<dbReference type="PROSITE" id="PS50297">
    <property type="entry name" value="ANK_REP_REGION"/>
    <property type="match status" value="6"/>
</dbReference>
<proteinExistence type="predicted"/>
<dbReference type="InterPro" id="IPR036770">
    <property type="entry name" value="Ankyrin_rpt-contain_sf"/>
</dbReference>
<reference evidence="5" key="2">
    <citation type="journal article" date="2007" name="Science">
        <title>Draft genome sequence of the sexually transmitted pathogen Trichomonas vaginalis.</title>
        <authorList>
            <person name="Carlton J.M."/>
            <person name="Hirt R.P."/>
            <person name="Silva J.C."/>
            <person name="Delcher A.L."/>
            <person name="Schatz M."/>
            <person name="Zhao Q."/>
            <person name="Wortman J.R."/>
            <person name="Bidwell S.L."/>
            <person name="Alsmark U.C.M."/>
            <person name="Besteiro S."/>
            <person name="Sicheritz-Ponten T."/>
            <person name="Noel C.J."/>
            <person name="Dacks J.B."/>
            <person name="Foster P.G."/>
            <person name="Simillion C."/>
            <person name="Van de Peer Y."/>
            <person name="Miranda-Saavedra D."/>
            <person name="Barton G.J."/>
            <person name="Westrop G.D."/>
            <person name="Mueller S."/>
            <person name="Dessi D."/>
            <person name="Fiori P.L."/>
            <person name="Ren Q."/>
            <person name="Paulsen I."/>
            <person name="Zhang H."/>
            <person name="Bastida-Corcuera F.D."/>
            <person name="Simoes-Barbosa A."/>
            <person name="Brown M.T."/>
            <person name="Hayes R.D."/>
            <person name="Mukherjee M."/>
            <person name="Okumura C.Y."/>
            <person name="Schneider R."/>
            <person name="Smith A.J."/>
            <person name="Vanacova S."/>
            <person name="Villalvazo M."/>
            <person name="Haas B.J."/>
            <person name="Pertea M."/>
            <person name="Feldblyum T.V."/>
            <person name="Utterback T.R."/>
            <person name="Shu C.L."/>
            <person name="Osoegawa K."/>
            <person name="de Jong P.J."/>
            <person name="Hrdy I."/>
            <person name="Horvathova L."/>
            <person name="Zubacova Z."/>
            <person name="Dolezal P."/>
            <person name="Malik S.B."/>
            <person name="Logsdon J.M. Jr."/>
            <person name="Henze K."/>
            <person name="Gupta A."/>
            <person name="Wang C.C."/>
            <person name="Dunne R.L."/>
            <person name="Upcroft J.A."/>
            <person name="Upcroft P."/>
            <person name="White O."/>
            <person name="Salzberg S.L."/>
            <person name="Tang P."/>
            <person name="Chiu C.-H."/>
            <person name="Lee Y.-S."/>
            <person name="Embley T.M."/>
            <person name="Coombs G.H."/>
            <person name="Mottram J.C."/>
            <person name="Tachezy J."/>
            <person name="Fraser-Liggett C.M."/>
            <person name="Johnson P.J."/>
        </authorList>
    </citation>
    <scope>NUCLEOTIDE SEQUENCE [LARGE SCALE GENOMIC DNA]</scope>
    <source>
        <strain evidence="5">G3</strain>
    </source>
</reference>
<dbReference type="PANTHER" id="PTHR24188">
    <property type="entry name" value="ANKYRIN REPEAT PROTEIN"/>
    <property type="match status" value="1"/>
</dbReference>
<dbReference type="RefSeq" id="XP_001318948.1">
    <property type="nucleotide sequence ID" value="XM_001318913.1"/>
</dbReference>
<organism evidence="5 6">
    <name type="scientific">Trichomonas vaginalis (strain ATCC PRA-98 / G3)</name>
    <dbReference type="NCBI Taxonomy" id="412133"/>
    <lineage>
        <taxon>Eukaryota</taxon>
        <taxon>Metamonada</taxon>
        <taxon>Parabasalia</taxon>
        <taxon>Trichomonadida</taxon>
        <taxon>Trichomonadidae</taxon>
        <taxon>Trichomonas</taxon>
    </lineage>
</organism>
<name>A2EKS8_TRIV3</name>
<feature type="repeat" description="ANK" evidence="3">
    <location>
        <begin position="208"/>
        <end position="240"/>
    </location>
</feature>
<protein>
    <submittedName>
        <fullName evidence="5">Ankyrin repeat protein, putative</fullName>
    </submittedName>
</protein>
<feature type="repeat" description="ANK" evidence="3">
    <location>
        <begin position="307"/>
        <end position="339"/>
    </location>
</feature>
<dbReference type="SUPFAM" id="SSF48403">
    <property type="entry name" value="Ankyrin repeat"/>
    <property type="match status" value="1"/>
</dbReference>
<keyword evidence="6" id="KW-1185">Reference proteome</keyword>
<dbReference type="AlphaFoldDB" id="A2EKS8"/>
<reference evidence="5" key="1">
    <citation type="submission" date="2006-10" db="EMBL/GenBank/DDBJ databases">
        <authorList>
            <person name="Amadeo P."/>
            <person name="Zhao Q."/>
            <person name="Wortman J."/>
            <person name="Fraser-Liggett C."/>
            <person name="Carlton J."/>
        </authorList>
    </citation>
    <scope>NUCLEOTIDE SEQUENCE</scope>
    <source>
        <strain evidence="5">G3</strain>
    </source>
</reference>
<feature type="repeat" description="ANK" evidence="3">
    <location>
        <begin position="340"/>
        <end position="372"/>
    </location>
</feature>
<dbReference type="OrthoDB" id="4772757at2759"/>
<keyword evidence="4" id="KW-0175">Coiled coil</keyword>
<dbReference type="eggNOG" id="KOG0504">
    <property type="taxonomic scope" value="Eukaryota"/>
</dbReference>
<keyword evidence="1" id="KW-0677">Repeat</keyword>
<dbReference type="SMR" id="A2EKS8"/>
<dbReference type="EMBL" id="DS113416">
    <property type="protein sequence ID" value="EAY06725.1"/>
    <property type="molecule type" value="Genomic_DNA"/>
</dbReference>
<dbReference type="Proteomes" id="UP000001542">
    <property type="component" value="Unassembled WGS sequence"/>
</dbReference>
<gene>
    <name evidence="5" type="ORF">TVAG_310120</name>
</gene>
<keyword evidence="2 3" id="KW-0040">ANK repeat</keyword>
<dbReference type="Gene3D" id="1.25.40.20">
    <property type="entry name" value="Ankyrin repeat-containing domain"/>
    <property type="match status" value="2"/>
</dbReference>
<accession>A2EKS8</accession>
<evidence type="ECO:0000256" key="2">
    <source>
        <dbReference type="ARBA" id="ARBA00023043"/>
    </source>
</evidence>
<evidence type="ECO:0000256" key="4">
    <source>
        <dbReference type="SAM" id="Coils"/>
    </source>
</evidence>
<feature type="coiled-coil region" evidence="4">
    <location>
        <begin position="110"/>
        <end position="144"/>
    </location>
</feature>
<dbReference type="VEuPathDB" id="TrichDB:TVAGG3_0865330"/>
<evidence type="ECO:0000313" key="6">
    <source>
        <dbReference type="Proteomes" id="UP000001542"/>
    </source>
</evidence>
<evidence type="ECO:0000256" key="1">
    <source>
        <dbReference type="ARBA" id="ARBA00022737"/>
    </source>
</evidence>
<dbReference type="STRING" id="5722.A2EKS8"/>
<dbReference type="KEGG" id="tva:4764636"/>
<dbReference type="SMART" id="SM00248">
    <property type="entry name" value="ANK"/>
    <property type="match status" value="6"/>
</dbReference>
<evidence type="ECO:0000313" key="5">
    <source>
        <dbReference type="EMBL" id="EAY06725.1"/>
    </source>
</evidence>
<dbReference type="Pfam" id="PF12796">
    <property type="entry name" value="Ank_2"/>
    <property type="match status" value="2"/>
</dbReference>
<feature type="repeat" description="ANK" evidence="3">
    <location>
        <begin position="241"/>
        <end position="273"/>
    </location>
</feature>
<dbReference type="InterPro" id="IPR002110">
    <property type="entry name" value="Ankyrin_rpt"/>
</dbReference>
<dbReference type="PRINTS" id="PR01415">
    <property type="entry name" value="ANKYRIN"/>
</dbReference>
<dbReference type="InParanoid" id="A2EKS8"/>
<dbReference type="VEuPathDB" id="TrichDB:TVAG_310120"/>
<feature type="repeat" description="ANK" evidence="3">
    <location>
        <begin position="374"/>
        <end position="406"/>
    </location>
</feature>
<dbReference type="Pfam" id="PF00023">
    <property type="entry name" value="Ank"/>
    <property type="match status" value="1"/>
</dbReference>
<dbReference type="PROSITE" id="PS50088">
    <property type="entry name" value="ANK_REPEAT"/>
    <property type="match status" value="6"/>
</dbReference>
<evidence type="ECO:0000256" key="3">
    <source>
        <dbReference type="PROSITE-ProRule" id="PRU00023"/>
    </source>
</evidence>
<dbReference type="PANTHER" id="PTHR24188:SF29">
    <property type="entry name" value="GH09064P"/>
    <property type="match status" value="1"/>
</dbReference>
<feature type="repeat" description="ANK" evidence="3">
    <location>
        <begin position="274"/>
        <end position="306"/>
    </location>
</feature>